<protein>
    <submittedName>
        <fullName evidence="1">Uncharacterized protein</fullName>
    </submittedName>
</protein>
<evidence type="ECO:0000313" key="2">
    <source>
        <dbReference type="Proteomes" id="UP001152766"/>
    </source>
</evidence>
<accession>A0A9X4R5Y5</accession>
<comment type="caution">
    <text evidence="1">The sequence shown here is derived from an EMBL/GenBank/DDBJ whole genome shotgun (WGS) entry which is preliminary data.</text>
</comment>
<dbReference type="NCBIfam" id="NF041728">
    <property type="entry name" value="BPSL0761_fam"/>
    <property type="match status" value="1"/>
</dbReference>
<dbReference type="InterPro" id="IPR049723">
    <property type="entry name" value="BPSL0761-like"/>
</dbReference>
<dbReference type="AlphaFoldDB" id="A0A9X4R5Y5"/>
<dbReference type="EMBL" id="SGUG01000028">
    <property type="protein sequence ID" value="MDG0864165.1"/>
    <property type="molecule type" value="Genomic_DNA"/>
</dbReference>
<sequence>MTTPDERRRNLIWGREALEEQSVDVALPENWREASAELLIRYPAFAMIRDCGDHDLESLQIQYANVLAAARDLFQRMRVSSACSKGRRYSLLVILRHFY</sequence>
<evidence type="ECO:0000313" key="1">
    <source>
        <dbReference type="EMBL" id="MDG0864165.1"/>
    </source>
</evidence>
<organism evidence="1 2">
    <name type="scientific">Pelomonas aquatica</name>
    <dbReference type="NCBI Taxonomy" id="431058"/>
    <lineage>
        <taxon>Bacteria</taxon>
        <taxon>Pseudomonadati</taxon>
        <taxon>Pseudomonadota</taxon>
        <taxon>Betaproteobacteria</taxon>
        <taxon>Burkholderiales</taxon>
        <taxon>Sphaerotilaceae</taxon>
        <taxon>Roseateles</taxon>
    </lineage>
</organism>
<keyword evidence="2" id="KW-1185">Reference proteome</keyword>
<name>A0A9X4R5Y5_9BURK</name>
<gene>
    <name evidence="1" type="ORF">EXJ73_17020</name>
</gene>
<reference evidence="1" key="1">
    <citation type="submission" date="2019-02" db="EMBL/GenBank/DDBJ databases">
        <title>Draft genome of the type strain Pelomonas aquatica CCUG 52575T.</title>
        <authorList>
            <person name="Gomila M."/>
            <person name="Lalucat J."/>
        </authorList>
    </citation>
    <scope>NUCLEOTIDE SEQUENCE</scope>
    <source>
        <strain evidence="1">CCUG 52575</strain>
    </source>
</reference>
<proteinExistence type="predicted"/>
<dbReference type="RefSeq" id="WP_268153636.1">
    <property type="nucleotide sequence ID" value="NZ_JAPPUW010000025.1"/>
</dbReference>
<dbReference type="Proteomes" id="UP001152766">
    <property type="component" value="Unassembled WGS sequence"/>
</dbReference>